<dbReference type="Proteomes" id="UP000887574">
    <property type="component" value="Unplaced"/>
</dbReference>
<sequence>MSCNQASCQPGYSCGHYGCARNRARSALTRKDGIVVPIEEFINQSIPLRNIYGFERKKLAQEENKLDYTTYAKLTNPKLSVRQCCEDRRLPDACLGKCHFNSYSKQALQEMFFKNDPCPIEAASDLQYCAAQGRDHIPCCVRNGIHTTLAGEKCLTRAGKVTKLDYSYLPCYDRFENMKRCFFDEIKIRMETKLRPRLKEDS</sequence>
<feature type="domain" description="Domain of unknown function DB" evidence="1">
    <location>
        <begin position="84"/>
        <end position="182"/>
    </location>
</feature>
<keyword evidence="2" id="KW-1185">Reference proteome</keyword>
<evidence type="ECO:0000313" key="2">
    <source>
        <dbReference type="Proteomes" id="UP000887574"/>
    </source>
</evidence>
<dbReference type="AlphaFoldDB" id="A0A915EG82"/>
<dbReference type="PANTHER" id="PTHR46705:SF4">
    <property type="entry name" value="DOMAIN OF UNKNOWN FUNCTION DB DOMAIN-CONTAINING PROTEIN"/>
    <property type="match status" value="1"/>
</dbReference>
<protein>
    <recommendedName>
        <fullName evidence="1">Domain of unknown function DB domain-containing protein</fullName>
    </recommendedName>
</protein>
<evidence type="ECO:0000259" key="1">
    <source>
        <dbReference type="Pfam" id="PF01682"/>
    </source>
</evidence>
<dbReference type="Pfam" id="PF01682">
    <property type="entry name" value="DB"/>
    <property type="match status" value="1"/>
</dbReference>
<reference evidence="3" key="1">
    <citation type="submission" date="2022-11" db="UniProtKB">
        <authorList>
            <consortium name="WormBaseParasite"/>
        </authorList>
    </citation>
    <scope>IDENTIFICATION</scope>
</reference>
<proteinExistence type="predicted"/>
<dbReference type="InterPro" id="IPR002602">
    <property type="entry name" value="DB"/>
</dbReference>
<accession>A0A915EG82</accession>
<dbReference type="WBParaSite" id="jg556">
    <property type="protein sequence ID" value="jg556"/>
    <property type="gene ID" value="jg556"/>
</dbReference>
<name>A0A915EG82_9BILA</name>
<dbReference type="PANTHER" id="PTHR46705">
    <property type="entry name" value="PROTEIN CBG09805"/>
    <property type="match status" value="1"/>
</dbReference>
<evidence type="ECO:0000313" key="3">
    <source>
        <dbReference type="WBParaSite" id="jg556"/>
    </source>
</evidence>
<organism evidence="2 3">
    <name type="scientific">Ditylenchus dipsaci</name>
    <dbReference type="NCBI Taxonomy" id="166011"/>
    <lineage>
        <taxon>Eukaryota</taxon>
        <taxon>Metazoa</taxon>
        <taxon>Ecdysozoa</taxon>
        <taxon>Nematoda</taxon>
        <taxon>Chromadorea</taxon>
        <taxon>Rhabditida</taxon>
        <taxon>Tylenchina</taxon>
        <taxon>Tylenchomorpha</taxon>
        <taxon>Sphaerularioidea</taxon>
        <taxon>Anguinidae</taxon>
        <taxon>Anguininae</taxon>
        <taxon>Ditylenchus</taxon>
    </lineage>
</organism>